<evidence type="ECO:0000256" key="2">
    <source>
        <dbReference type="SAM" id="MobiDB-lite"/>
    </source>
</evidence>
<comment type="similarity">
    <text evidence="1">Belongs to the glycosyl hydrolase 13 family.</text>
</comment>
<dbReference type="SUPFAM" id="SSF81296">
    <property type="entry name" value="E set domains"/>
    <property type="match status" value="3"/>
</dbReference>
<dbReference type="CDD" id="cd11341">
    <property type="entry name" value="AmyAc_Pullulanase_LD-like"/>
    <property type="match status" value="1"/>
</dbReference>
<feature type="region of interest" description="Disordered" evidence="2">
    <location>
        <begin position="1"/>
        <end position="31"/>
    </location>
</feature>
<dbReference type="Pfam" id="PF11852">
    <property type="entry name" value="Pullul_strch_C"/>
    <property type="match status" value="1"/>
</dbReference>
<dbReference type="PANTHER" id="PTHR43002">
    <property type="entry name" value="GLYCOGEN DEBRANCHING ENZYME"/>
    <property type="match status" value="1"/>
</dbReference>
<dbReference type="GO" id="GO:0005975">
    <property type="term" value="P:carbohydrate metabolic process"/>
    <property type="evidence" value="ECO:0007669"/>
    <property type="project" value="InterPro"/>
</dbReference>
<dbReference type="CDD" id="cd11339">
    <property type="entry name" value="AmyAc_bac_CMD_like_2"/>
    <property type="match status" value="1"/>
</dbReference>
<reference evidence="4" key="1">
    <citation type="journal article" date="2014" name="Int. J. Syst. Evol. Microbiol.">
        <title>Complete genome sequence of Corynebacterium casei LMG S-19264T (=DSM 44701T), isolated from a smear-ripened cheese.</title>
        <authorList>
            <consortium name="US DOE Joint Genome Institute (JGI-PGF)"/>
            <person name="Walter F."/>
            <person name="Albersmeier A."/>
            <person name="Kalinowski J."/>
            <person name="Ruckert C."/>
        </authorList>
    </citation>
    <scope>NUCLEOTIDE SEQUENCE</scope>
    <source>
        <strain evidence="4">NBRC 112290</strain>
    </source>
</reference>
<dbReference type="InterPro" id="IPR014756">
    <property type="entry name" value="Ig_E-set"/>
</dbReference>
<dbReference type="InterPro" id="IPR040671">
    <property type="entry name" value="Pullulanase_N2"/>
</dbReference>
<dbReference type="Gene3D" id="2.60.40.1130">
    <property type="entry name" value="Rab geranylgeranyltransferase alpha-subunit, insert domain"/>
    <property type="match status" value="1"/>
</dbReference>
<dbReference type="SUPFAM" id="SSF51445">
    <property type="entry name" value="(Trans)glycosidases"/>
    <property type="match status" value="2"/>
</dbReference>
<evidence type="ECO:0000259" key="3">
    <source>
        <dbReference type="PROSITE" id="PS51272"/>
    </source>
</evidence>
<dbReference type="CDD" id="cd12962">
    <property type="entry name" value="X25_BaPul_like"/>
    <property type="match status" value="3"/>
</dbReference>
<dbReference type="Gene3D" id="3.20.20.80">
    <property type="entry name" value="Glycosidases"/>
    <property type="match status" value="2"/>
</dbReference>
<dbReference type="SMART" id="SM00642">
    <property type="entry name" value="Aamy"/>
    <property type="match status" value="1"/>
</dbReference>
<dbReference type="InterPro" id="IPR011839">
    <property type="entry name" value="Pullul_strch"/>
</dbReference>
<evidence type="ECO:0000313" key="5">
    <source>
        <dbReference type="Proteomes" id="UP001157161"/>
    </source>
</evidence>
<dbReference type="Pfam" id="PF00128">
    <property type="entry name" value="Alpha-amylase"/>
    <property type="match status" value="1"/>
</dbReference>
<dbReference type="Proteomes" id="UP001157161">
    <property type="component" value="Unassembled WGS sequence"/>
</dbReference>
<dbReference type="EMBL" id="BSUM01000001">
    <property type="protein sequence ID" value="GMA30355.1"/>
    <property type="molecule type" value="Genomic_DNA"/>
</dbReference>
<keyword evidence="5" id="KW-1185">Reference proteome</keyword>
<organism evidence="4 5">
    <name type="scientific">Litorihabitans aurantiacus</name>
    <dbReference type="NCBI Taxonomy" id="1930061"/>
    <lineage>
        <taxon>Bacteria</taxon>
        <taxon>Bacillati</taxon>
        <taxon>Actinomycetota</taxon>
        <taxon>Actinomycetes</taxon>
        <taxon>Micrococcales</taxon>
        <taxon>Beutenbergiaceae</taxon>
        <taxon>Litorihabitans</taxon>
    </lineage>
</organism>
<dbReference type="InterPro" id="IPR001119">
    <property type="entry name" value="SLH_dom"/>
</dbReference>
<feature type="domain" description="SLH" evidence="3">
    <location>
        <begin position="2019"/>
        <end position="2086"/>
    </location>
</feature>
<gene>
    <name evidence="4" type="ORF">GCM10025875_03470</name>
</gene>
<dbReference type="PROSITE" id="PS51272">
    <property type="entry name" value="SLH"/>
    <property type="match status" value="2"/>
</dbReference>
<dbReference type="Gene3D" id="2.60.40.10">
    <property type="entry name" value="Immunoglobulins"/>
    <property type="match status" value="4"/>
</dbReference>
<dbReference type="NCBIfam" id="TIGR02103">
    <property type="entry name" value="pullul_strch"/>
    <property type="match status" value="1"/>
</dbReference>
<dbReference type="Pfam" id="PF17967">
    <property type="entry name" value="Pullulanase_N2"/>
    <property type="match status" value="1"/>
</dbReference>
<reference evidence="4" key="2">
    <citation type="submission" date="2023-02" db="EMBL/GenBank/DDBJ databases">
        <authorList>
            <person name="Sun Q."/>
            <person name="Mori K."/>
        </authorList>
    </citation>
    <scope>NUCLEOTIDE SEQUENCE</scope>
    <source>
        <strain evidence="4">NBRC 112290</strain>
    </source>
</reference>
<proteinExistence type="inferred from homology"/>
<protein>
    <recommendedName>
        <fullName evidence="3">SLH domain-containing protein</fullName>
    </recommendedName>
</protein>
<dbReference type="CDD" id="cd02860">
    <property type="entry name" value="E_set_Pullulanase"/>
    <property type="match status" value="1"/>
</dbReference>
<dbReference type="Pfam" id="PF22058">
    <property type="entry name" value="X25_BaPul_like"/>
    <property type="match status" value="3"/>
</dbReference>
<dbReference type="InterPro" id="IPR013780">
    <property type="entry name" value="Glyco_hydro_b"/>
</dbReference>
<dbReference type="InterPro" id="IPR024561">
    <property type="entry name" value="Pullul_strch_C"/>
</dbReference>
<feature type="domain" description="SLH" evidence="3">
    <location>
        <begin position="1957"/>
        <end position="2018"/>
    </location>
</feature>
<feature type="region of interest" description="Disordered" evidence="2">
    <location>
        <begin position="1630"/>
        <end position="1650"/>
    </location>
</feature>
<dbReference type="Pfam" id="PF00395">
    <property type="entry name" value="SLH"/>
    <property type="match status" value="1"/>
</dbReference>
<evidence type="ECO:0000313" key="4">
    <source>
        <dbReference type="EMBL" id="GMA30355.1"/>
    </source>
</evidence>
<evidence type="ECO:0000256" key="1">
    <source>
        <dbReference type="ARBA" id="ARBA00008061"/>
    </source>
</evidence>
<dbReference type="SUPFAM" id="SSF51011">
    <property type="entry name" value="Glycosyl hydrolase domain"/>
    <property type="match status" value="2"/>
</dbReference>
<dbReference type="InterPro" id="IPR006047">
    <property type="entry name" value="GH13_cat_dom"/>
</dbReference>
<accession>A0AA37UJK0</accession>
<name>A0AA37UJK0_9MICO</name>
<dbReference type="InterPro" id="IPR017853">
    <property type="entry name" value="GH"/>
</dbReference>
<dbReference type="InterPro" id="IPR054409">
    <property type="entry name" value="X25_BaPul-like"/>
</dbReference>
<sequence length="2150" mass="227981">MRARSSAPKVRTRTAPPPLEHSSPHRSRRRGVGAALAATLLLSGVAGMAGATASAAPSAAAPDDGTAPTDAAAAADRTFTLVGSLQSELGCAADWDPACAETILAPTDVPGVASAEIELPAGTYEYKVAVNGTWDEAYGREGGADNAPLTLAGTTTLRVTFDDTTKRIGLTPLTLAGDYTEADDALVADPVRQPGSDEIFYFVMTDRFANGDTSNDTAGIPGDRLAHGFDPADKGFYQGGDIAGLHENLDYIEDLGTTAIWLTPSFTNRPVQGTGADASAGYHGYWITDFTQIDPHLGTNAELEALIDDAHERGIKVYFDIITNHTADVIDYAEGRYSYVDQATSPYTDAAGTVFDPADYAGTDDFPELDPATSFPYTPVLAGANADAKTPAWLNDPTLYHNRGNSTWTGESVTFGDFDGLDDLMTEHPQVVDGMVDVYNAWVDLGIDGFRIDTVKHVNTEFWEVFTRAVSEHATAQGRPDFFMFGEVYDADPTLLSPYVRDTDMDSVLDFYFQQQAISFASGSTPATLAALFAGDDHYTTPTTSASALPTFLGNHDMGRAGYYLRQTDDPLERTALAHELMFLTRGQPVVYYGDEQGFVGDGDLGGKDKDARQSLFATQVTEYAEQNLLTGEVAGSVDRYDTDAPLYTAIAELAQLRSSTPALSDGAQIERLVDTTNGVYAFSRVDRTERIEHLVVTNNAGVARTVTVPSLTDDAAFSPLFGETAATTSDATGAVSVTVPARSAVVLVADAPVSAPEAASDVAFTSPSAGAAVDGVAPVAVAVDDSWRETSFAWRVVGDDAWTPLGTAEDTTPRVFHTTDGLADGTLVEYRAVTVDASGATSAASTFASVGTDVTTTEPEAPEQPTFEAVSVPGSHNSEMGCPSDWQPDCTQAALTLRPDGVWAGTFSLPAGTYEYKVAVNGSWDLNFGAGGVPNGANVTYTHGGGDITFYFDPVSKQFANTAQGPIITLAGSFQSELGCTADWSPDQLCAWLTDPDGDGVYTYRTDALPTGAYETKVAHGLSWAENYGADGVRDGANIPFQATEGSITSFSYDIATHRLTIEVENPPLPGVGTLQAHWVAQDLLAWPTTLGAPAAGATWALQHSADASLAVADGAVTGGDSLALTPVPGGLPDDVAARFPALAGYTVLRAEGLSREDAASILTEQVWVTQSSGGALTAATGVQIPGVLDDLYADGVSDVDLGLTFTGASASAALWAPTARTAVLLRTPADAADGTAPTEVAATRDDATGVWTTAASLAVGDRYSWRVGVYVPATGAIETNDVSDPYSVALTTNSTSSVVVDLASDDLKPELWEDTAAPIVERPVDRAIYELHVRDFSIGDTTVPEAERGTYQAFTRTDSAGMTHLAELADAGINTVHLLPTFDIASIEEDRAAQTTPDCDLVALSAADPAGTAQQECVGAQRDTDGYNWGYDPYHFLAPEGSYAAQPEGGARVAEFRSMVGGLHATGLQVVLDQVYNHTAASGQAERSVLDRVVPGYYHRLDAAGSVQKSTCCENIATEHEVAQKLMVDAVVLWARDYRVDGFRFDLMGHHSKANMLAVRAALDELTLEDDGVDGSSIYLYGEGWNFGEVADNALFEQATQGQLGGTGIGTFNDRLRDGVHGGSPVEGTSTFDQGFGTGLGTDPNGRSRTGLSDLGGLTDLVKLGLAGNLADFELTSASGETVRGDEVDYRGAPAGYAVEPDEVVNYVDAHDNETLYDLGVFKLPTDTPMADRVRMNTLSLATVALSQSPSFWHAGTELLRSKSLDRDSYNSGDWFNRIDWTGQESTFGSGLPGAWANEEKWDDMRSLLADPSLRPAPADIAASKEQALQLLRVRGEVDLLRLGSGELIREKVSFPGSGPDAAPGTVVMLVDDTVGASVSETLDSALVVFNASPETVTFPLAELAGRSYALTPAQAEGADAVVRATTWDAASGALTVPARSYVVLVEEAGDGEPPAPRFTDVGEDNQFFTEITWLASEGITTGWPDGTYRPLQPVARDAMAAFLFRMLAPEDYVEPDVSPFVDVPTTNQFYREIAWLQESGISTGWARGDGTFEFRPLAPIARDAMAAFLYRAADSPAFDPPAVSRFSDVAPGVQFYTEISWMKETGIGRGWIGNDGRDYYQPLNPVARDAMAAFLYRFDEQGFRDRG</sequence>
<comment type="caution">
    <text evidence="4">The sequence shown here is derived from an EMBL/GenBank/DDBJ whole genome shotgun (WGS) entry which is preliminary data.</text>
</comment>
<dbReference type="Gene3D" id="2.60.40.1180">
    <property type="entry name" value="Golgi alpha-mannosidase II"/>
    <property type="match status" value="2"/>
</dbReference>
<dbReference type="GO" id="GO:0051060">
    <property type="term" value="F:pullulanase activity"/>
    <property type="evidence" value="ECO:0007669"/>
    <property type="project" value="InterPro"/>
</dbReference>
<dbReference type="InterPro" id="IPR013783">
    <property type="entry name" value="Ig-like_fold"/>
</dbReference>